<protein>
    <recommendedName>
        <fullName evidence="1">Conserved hypothetical protein CHP02391 domain-containing protein</fullName>
    </recommendedName>
</protein>
<dbReference type="Proteomes" id="UP000000939">
    <property type="component" value="Chromosome"/>
</dbReference>
<gene>
    <name evidence="2" type="ordered locus">Arnit_2057</name>
</gene>
<name>D5V099_ARCNC</name>
<dbReference type="NCBIfam" id="TIGR02391">
    <property type="entry name" value="hypoth_ymh"/>
    <property type="match status" value="1"/>
</dbReference>
<sequence length="267" mass="30262">MAEHIKPFDAQNLEAICKVLADTNNGLTGTQIGYILQDCKVQDTDPSATKWKRLFNAMVHKQNERQIGNFLIMFINRAMNPVNYSRDKEIFEWRRTELNIVLSFSGFEVREDGKVIKSTKETTLRGARERAGALKSKLEDRKAHIEIYNYCKAELLDENYFHAVLEAIKGLAQRIRNMSGLSLDGAELVNTAFSVKSPILGINALESETDKSEQKGFSNMLVGLFSAIRNPIAHVPKSYWSLSEQDALDILSTISFVHRKLDMTQKC</sequence>
<accession>D5V099</accession>
<dbReference type="KEGG" id="ant:Arnit_2057"/>
<proteinExistence type="predicted"/>
<evidence type="ECO:0000313" key="2">
    <source>
        <dbReference type="EMBL" id="ADG93711.1"/>
    </source>
</evidence>
<dbReference type="EMBL" id="CP001999">
    <property type="protein sequence ID" value="ADG93711.1"/>
    <property type="molecule type" value="Genomic_DNA"/>
</dbReference>
<dbReference type="OrthoDB" id="1863356at2"/>
<dbReference type="HOGENOM" id="CLU_089583_0_0_7"/>
<organism evidence="2 3">
    <name type="scientific">Arcobacter nitrofigilis (strain ATCC 33309 / DSM 7299 / CCUG 15893 / LMG 7604 / NCTC 12251 / CI)</name>
    <name type="common">Campylobacter nitrofigilis</name>
    <dbReference type="NCBI Taxonomy" id="572480"/>
    <lineage>
        <taxon>Bacteria</taxon>
        <taxon>Pseudomonadati</taxon>
        <taxon>Campylobacterota</taxon>
        <taxon>Epsilonproteobacteria</taxon>
        <taxon>Campylobacterales</taxon>
        <taxon>Arcobacteraceae</taxon>
        <taxon>Arcobacter</taxon>
    </lineage>
</organism>
<evidence type="ECO:0000313" key="3">
    <source>
        <dbReference type="Proteomes" id="UP000000939"/>
    </source>
</evidence>
<dbReference type="AlphaFoldDB" id="D5V099"/>
<dbReference type="STRING" id="572480.Arnit_2057"/>
<dbReference type="eggNOG" id="ENOG502Z8W7">
    <property type="taxonomic scope" value="Bacteria"/>
</dbReference>
<reference evidence="2 3" key="1">
    <citation type="journal article" date="2010" name="Stand. Genomic Sci.">
        <title>Complete genome sequence of Arcobacter nitrofigilis type strain (CI).</title>
        <authorList>
            <person name="Pati A."/>
            <person name="Gronow S."/>
            <person name="Lapidus A."/>
            <person name="Copeland A."/>
            <person name="Glavina Del Rio T."/>
            <person name="Nolan M."/>
            <person name="Lucas S."/>
            <person name="Tice H."/>
            <person name="Cheng J.F."/>
            <person name="Han C."/>
            <person name="Chertkov O."/>
            <person name="Bruce D."/>
            <person name="Tapia R."/>
            <person name="Goodwin L."/>
            <person name="Pitluck S."/>
            <person name="Liolios K."/>
            <person name="Ivanova N."/>
            <person name="Mavromatis K."/>
            <person name="Chen A."/>
            <person name="Palaniappan K."/>
            <person name="Land M."/>
            <person name="Hauser L."/>
            <person name="Chang Y.J."/>
            <person name="Jeffries C.D."/>
            <person name="Detter J.C."/>
            <person name="Rohde M."/>
            <person name="Goker M."/>
            <person name="Bristow J."/>
            <person name="Eisen J.A."/>
            <person name="Markowitz V."/>
            <person name="Hugenholtz P."/>
            <person name="Klenk H.P."/>
            <person name="Kyrpides N.C."/>
        </authorList>
    </citation>
    <scope>NUCLEOTIDE SEQUENCE [LARGE SCALE GENOMIC DNA]</scope>
    <source>
        <strain evidence="3">ATCC 33309 / DSM 7299 / CCUG 15893 / LMG 7604 / NCTC 12251 / CI</strain>
    </source>
</reference>
<feature type="domain" description="Conserved hypothetical protein CHP02391" evidence="1">
    <location>
        <begin position="141"/>
        <end position="261"/>
    </location>
</feature>
<dbReference type="InterPro" id="IPR012654">
    <property type="entry name" value="CHP02391"/>
</dbReference>
<keyword evidence="3" id="KW-1185">Reference proteome</keyword>
<dbReference type="RefSeq" id="WP_013135856.1">
    <property type="nucleotide sequence ID" value="NC_014166.1"/>
</dbReference>
<evidence type="ECO:0000259" key="1">
    <source>
        <dbReference type="Pfam" id="PF09509"/>
    </source>
</evidence>
<dbReference type="Pfam" id="PF09509">
    <property type="entry name" value="Hypoth_Ymh"/>
    <property type="match status" value="1"/>
</dbReference>